<organism evidence="1">
    <name type="scientific">Mammaliicoccus fleurettii</name>
    <dbReference type="NCBI Taxonomy" id="150056"/>
    <lineage>
        <taxon>Bacteria</taxon>
        <taxon>Bacillati</taxon>
        <taxon>Bacillota</taxon>
        <taxon>Bacilli</taxon>
        <taxon>Bacillales</taxon>
        <taxon>Staphylococcaceae</taxon>
        <taxon>Mammaliicoccus</taxon>
    </lineage>
</organism>
<protein>
    <submittedName>
        <fullName evidence="1">Putative C1 repressor</fullName>
    </submittedName>
</protein>
<sequence>MLQLNTINKICKFLNITPCDFFEYIPVDIELTFLEDEKIELVEIYSKEYLLQPKFNCDLLIDIKERENSYSFDTQIKIDTSNVLSNFPTPDFMEDDYQEKHIDIQIVFYSVEDKENFVEQFNKIPKQFKKMIYNDLIDQYRKFLLSYFKPNDNPFIISNHQLVKDMHINLINDEFKFF</sequence>
<reference evidence="1" key="2">
    <citation type="journal article" date="2015" name="Antimicrob. Agents Chemother.">
        <title>The new macrolide-lincosamide-streptogramin B resistance gene erm(45) is located within a genomic island in Staphylococcus fleurettii.</title>
        <authorList>
            <person name="Wipf J.R."/>
            <person name="Schwendener S."/>
            <person name="Nielsen J.B."/>
            <person name="Westh H."/>
            <person name="Perreten V."/>
        </authorList>
    </citation>
    <scope>NUCLEOTIDE SEQUENCE</scope>
    <source>
        <strain evidence="1">JW205</strain>
    </source>
</reference>
<name>A0A0D6DTR3_9STAP</name>
<dbReference type="AlphaFoldDB" id="A0A0D6DTR3"/>
<proteinExistence type="predicted"/>
<dbReference type="EMBL" id="LN680996">
    <property type="protein sequence ID" value="CEJ95842.1"/>
    <property type="molecule type" value="Genomic_DNA"/>
</dbReference>
<evidence type="ECO:0000313" key="1">
    <source>
        <dbReference type="EMBL" id="CEJ95842.1"/>
    </source>
</evidence>
<reference evidence="1" key="1">
    <citation type="submission" date="2014-11" db="EMBL/GenBank/DDBJ databases">
        <authorList>
            <person name="Wipf J."/>
        </authorList>
    </citation>
    <scope>NUCLEOTIDE SEQUENCE</scope>
    <source>
        <strain evidence="1">JW205</strain>
    </source>
</reference>
<accession>A0A0D6DTR3</accession>